<dbReference type="InterPro" id="IPR029044">
    <property type="entry name" value="Nucleotide-diphossugar_trans"/>
</dbReference>
<comment type="similarity">
    <text evidence="1">Belongs to the glycosyltransferase 2 family.</text>
</comment>
<accession>A0A0J6D0K1</accession>
<dbReference type="EMBL" id="LELK01000001">
    <property type="protein sequence ID" value="KMM38865.1"/>
    <property type="molecule type" value="Genomic_DNA"/>
</dbReference>
<comment type="caution">
    <text evidence="3">The sequence shown here is derived from an EMBL/GenBank/DDBJ whole genome shotgun (WGS) entry which is preliminary data.</text>
</comment>
<keyword evidence="4" id="KW-1185">Reference proteome</keyword>
<dbReference type="InterPro" id="IPR001173">
    <property type="entry name" value="Glyco_trans_2-like"/>
</dbReference>
<protein>
    <recommendedName>
        <fullName evidence="2">Glycosyltransferase 2-like domain-containing protein</fullName>
    </recommendedName>
</protein>
<dbReference type="Proteomes" id="UP000035996">
    <property type="component" value="Unassembled WGS sequence"/>
</dbReference>
<dbReference type="RefSeq" id="WP_048310008.1">
    <property type="nucleotide sequence ID" value="NZ_CP119526.1"/>
</dbReference>
<dbReference type="PANTHER" id="PTHR22916">
    <property type="entry name" value="GLYCOSYLTRANSFERASE"/>
    <property type="match status" value="1"/>
</dbReference>
<sequence length="244" mass="27830">MESELPKVSVIIPFYNCSYVDQAISSVLKQTYPNVEIIVVDDGSTSNQMLVTPFLKDIHYIYKRNGGTATALNRGLPVATGELIAWLSSDDVFHPEKLEKQVEFMKRTNADLVYTNFSLIDEKSEVIRSDVGVILDNKLAFLKHLQKSCPINGSTVLVKKEVFTKVGTFNPALKYTQDYDMWLRIASVAKVVGLKETLLYYRKHTKMGSQLHHEEQMKEIEIVKKRYKDGLDLLIQRSEGNNHE</sequence>
<feature type="domain" description="Glycosyltransferase 2-like" evidence="2">
    <location>
        <begin position="9"/>
        <end position="130"/>
    </location>
</feature>
<proteinExistence type="inferred from homology"/>
<dbReference type="PATRIC" id="fig|157733.3.peg.3501"/>
<dbReference type="Pfam" id="PF00535">
    <property type="entry name" value="Glycos_transf_2"/>
    <property type="match status" value="1"/>
</dbReference>
<evidence type="ECO:0000259" key="2">
    <source>
        <dbReference type="Pfam" id="PF00535"/>
    </source>
</evidence>
<evidence type="ECO:0000256" key="1">
    <source>
        <dbReference type="ARBA" id="ARBA00006739"/>
    </source>
</evidence>
<dbReference type="GO" id="GO:0016758">
    <property type="term" value="F:hexosyltransferase activity"/>
    <property type="evidence" value="ECO:0007669"/>
    <property type="project" value="UniProtKB-ARBA"/>
</dbReference>
<dbReference type="SUPFAM" id="SSF53448">
    <property type="entry name" value="Nucleotide-diphospho-sugar transferases"/>
    <property type="match status" value="1"/>
</dbReference>
<name>A0A0J6D0K1_9BACL</name>
<dbReference type="AlphaFoldDB" id="A0A0J6D0K1"/>
<reference evidence="3" key="1">
    <citation type="submission" date="2015-06" db="EMBL/GenBank/DDBJ databases">
        <authorList>
            <person name="Liu B."/>
            <person name="Wang J."/>
            <person name="Zhu Y."/>
            <person name="Liu G."/>
            <person name="Chen Q."/>
            <person name="Zheng C."/>
            <person name="Che J."/>
            <person name="Ge C."/>
            <person name="Shi H."/>
            <person name="Pan Z."/>
            <person name="Liu X."/>
        </authorList>
    </citation>
    <scope>NUCLEOTIDE SEQUENCE [LARGE SCALE GENOMIC DNA]</scope>
    <source>
        <strain evidence="3">DSM 16346</strain>
    </source>
</reference>
<gene>
    <name evidence="3" type="ORF">AB986_06290</name>
</gene>
<dbReference type="PANTHER" id="PTHR22916:SF3">
    <property type="entry name" value="UDP-GLCNAC:BETAGAL BETA-1,3-N-ACETYLGLUCOSAMINYLTRANSFERASE-LIKE PROTEIN 1"/>
    <property type="match status" value="1"/>
</dbReference>
<organism evidence="3 4">
    <name type="scientific">Guptibacillus hwajinpoensis</name>
    <dbReference type="NCBI Taxonomy" id="208199"/>
    <lineage>
        <taxon>Bacteria</taxon>
        <taxon>Bacillati</taxon>
        <taxon>Bacillota</taxon>
        <taxon>Bacilli</taxon>
        <taxon>Bacillales</taxon>
        <taxon>Guptibacillaceae</taxon>
        <taxon>Guptibacillus</taxon>
    </lineage>
</organism>
<evidence type="ECO:0000313" key="4">
    <source>
        <dbReference type="Proteomes" id="UP000035996"/>
    </source>
</evidence>
<dbReference type="Gene3D" id="3.90.550.10">
    <property type="entry name" value="Spore Coat Polysaccharide Biosynthesis Protein SpsA, Chain A"/>
    <property type="match status" value="1"/>
</dbReference>
<evidence type="ECO:0000313" key="3">
    <source>
        <dbReference type="EMBL" id="KMM38865.1"/>
    </source>
</evidence>
<dbReference type="STRING" id="157733.AB986_06290"/>